<name>A0A9X4ARM1_9BACT</name>
<evidence type="ECO:0000256" key="1">
    <source>
        <dbReference type="ARBA" id="ARBA00004141"/>
    </source>
</evidence>
<keyword evidence="4 6" id="KW-1133">Transmembrane helix</keyword>
<evidence type="ECO:0000313" key="7">
    <source>
        <dbReference type="EMBL" id="MDC3981591.1"/>
    </source>
</evidence>
<dbReference type="PANTHER" id="PTHR42723">
    <property type="entry name" value="CHLOROPHYLL SYNTHASE"/>
    <property type="match status" value="1"/>
</dbReference>
<sequence length="300" mass="32912">MSVLPSDVRPARAVPNPFARELSLFWSFVAGDLSSAVIPAFLFTLAAWKTTGADPARLPGAIARSLLYFFLYIYAFCLANQATGLEEDRRNKPHRPLVRGLVSVRGAWRRWAVVMALFTLAGAWLGVVEYALGWQLIILVHNVVLGARSWVVKNLCMSLGILVQLAAAWQMVTPLSPLAWRWILLPAAAIFPLVSVQDLRDMDGDHASGRRTFPLVFGERATRILLAVCFGLLPIAVHVTLMQPAGARGSVWASDAVLGAAALVIAIRVVLCRTPREDHITYLLFTGWYCLLLTTAVVVL</sequence>
<dbReference type="InterPro" id="IPR044878">
    <property type="entry name" value="UbiA_sf"/>
</dbReference>
<feature type="transmembrane region" description="Helical" evidence="6">
    <location>
        <begin position="66"/>
        <end position="83"/>
    </location>
</feature>
<feature type="transmembrane region" description="Helical" evidence="6">
    <location>
        <begin position="220"/>
        <end position="239"/>
    </location>
</feature>
<dbReference type="AlphaFoldDB" id="A0A9X4ARM1"/>
<feature type="transmembrane region" description="Helical" evidence="6">
    <location>
        <begin position="280"/>
        <end position="299"/>
    </location>
</feature>
<evidence type="ECO:0000256" key="4">
    <source>
        <dbReference type="ARBA" id="ARBA00022989"/>
    </source>
</evidence>
<feature type="transmembrane region" description="Helical" evidence="6">
    <location>
        <begin position="251"/>
        <end position="271"/>
    </location>
</feature>
<evidence type="ECO:0000256" key="5">
    <source>
        <dbReference type="ARBA" id="ARBA00023136"/>
    </source>
</evidence>
<feature type="transmembrane region" description="Helical" evidence="6">
    <location>
        <begin position="151"/>
        <end position="172"/>
    </location>
</feature>
<keyword evidence="3 6" id="KW-0812">Transmembrane</keyword>
<dbReference type="GO" id="GO:0016765">
    <property type="term" value="F:transferase activity, transferring alkyl or aryl (other than methyl) groups"/>
    <property type="evidence" value="ECO:0007669"/>
    <property type="project" value="InterPro"/>
</dbReference>
<feature type="transmembrane region" description="Helical" evidence="6">
    <location>
        <begin position="24"/>
        <end position="45"/>
    </location>
</feature>
<keyword evidence="5 6" id="KW-0472">Membrane</keyword>
<feature type="transmembrane region" description="Helical" evidence="6">
    <location>
        <begin position="111"/>
        <end position="139"/>
    </location>
</feature>
<protein>
    <submittedName>
        <fullName evidence="7">UbiA family prenyltransferase</fullName>
    </submittedName>
</protein>
<proteinExistence type="predicted"/>
<gene>
    <name evidence="7" type="ORF">KEG57_13845</name>
</gene>
<dbReference type="Pfam" id="PF01040">
    <property type="entry name" value="UbiA"/>
    <property type="match status" value="1"/>
</dbReference>
<dbReference type="Gene3D" id="1.10.357.140">
    <property type="entry name" value="UbiA prenyltransferase"/>
    <property type="match status" value="1"/>
</dbReference>
<organism evidence="7 8">
    <name type="scientific">Polyangium jinanense</name>
    <dbReference type="NCBI Taxonomy" id="2829994"/>
    <lineage>
        <taxon>Bacteria</taxon>
        <taxon>Pseudomonadati</taxon>
        <taxon>Myxococcota</taxon>
        <taxon>Polyangia</taxon>
        <taxon>Polyangiales</taxon>
        <taxon>Polyangiaceae</taxon>
        <taxon>Polyangium</taxon>
    </lineage>
</organism>
<keyword evidence="8" id="KW-1185">Reference proteome</keyword>
<dbReference type="EMBL" id="JAGTJJ010000005">
    <property type="protein sequence ID" value="MDC3981591.1"/>
    <property type="molecule type" value="Genomic_DNA"/>
</dbReference>
<feature type="transmembrane region" description="Helical" evidence="6">
    <location>
        <begin position="178"/>
        <end position="199"/>
    </location>
</feature>
<evidence type="ECO:0000256" key="6">
    <source>
        <dbReference type="SAM" id="Phobius"/>
    </source>
</evidence>
<evidence type="ECO:0000313" key="8">
    <source>
        <dbReference type="Proteomes" id="UP001151081"/>
    </source>
</evidence>
<evidence type="ECO:0000256" key="3">
    <source>
        <dbReference type="ARBA" id="ARBA00022692"/>
    </source>
</evidence>
<dbReference type="CDD" id="cd13965">
    <property type="entry name" value="PT_UbiA_3"/>
    <property type="match status" value="1"/>
</dbReference>
<dbReference type="InterPro" id="IPR000537">
    <property type="entry name" value="UbiA_prenyltransferase"/>
</dbReference>
<dbReference type="GO" id="GO:0016020">
    <property type="term" value="C:membrane"/>
    <property type="evidence" value="ECO:0007669"/>
    <property type="project" value="UniProtKB-SubCell"/>
</dbReference>
<reference evidence="7 8" key="1">
    <citation type="submission" date="2021-04" db="EMBL/GenBank/DDBJ databases">
        <title>Genome analysis of Polyangium sp.</title>
        <authorList>
            <person name="Li Y."/>
            <person name="Wang J."/>
        </authorList>
    </citation>
    <scope>NUCLEOTIDE SEQUENCE [LARGE SCALE GENOMIC DNA]</scope>
    <source>
        <strain evidence="7 8">SDU14</strain>
    </source>
</reference>
<dbReference type="RefSeq" id="WP_272420260.1">
    <property type="nucleotide sequence ID" value="NZ_JAGTJJ010000005.1"/>
</dbReference>
<keyword evidence="2" id="KW-1003">Cell membrane</keyword>
<dbReference type="InterPro" id="IPR050475">
    <property type="entry name" value="Prenyltransferase_related"/>
</dbReference>
<comment type="subcellular location">
    <subcellularLocation>
        <location evidence="1">Membrane</location>
        <topology evidence="1">Multi-pass membrane protein</topology>
    </subcellularLocation>
</comment>
<dbReference type="Proteomes" id="UP001151081">
    <property type="component" value="Unassembled WGS sequence"/>
</dbReference>
<dbReference type="PANTHER" id="PTHR42723:SF1">
    <property type="entry name" value="CHLOROPHYLL SYNTHASE, CHLOROPLASTIC"/>
    <property type="match status" value="1"/>
</dbReference>
<accession>A0A9X4ARM1</accession>
<comment type="caution">
    <text evidence="7">The sequence shown here is derived from an EMBL/GenBank/DDBJ whole genome shotgun (WGS) entry which is preliminary data.</text>
</comment>
<evidence type="ECO:0000256" key="2">
    <source>
        <dbReference type="ARBA" id="ARBA00022475"/>
    </source>
</evidence>